<dbReference type="EMBL" id="RHHQ01000004">
    <property type="protein sequence ID" value="RNB91836.1"/>
    <property type="molecule type" value="Genomic_DNA"/>
</dbReference>
<comment type="caution">
    <text evidence="2">The sequence shown here is derived from an EMBL/GenBank/DDBJ whole genome shotgun (WGS) entry which is preliminary data.</text>
</comment>
<gene>
    <name evidence="2" type="ORF">EDM56_03540</name>
</gene>
<dbReference type="RefSeq" id="WP_122916498.1">
    <property type="nucleotide sequence ID" value="NZ_CM125436.1"/>
</dbReference>
<organism evidence="2 3">
    <name type="scientific">Brevibacillus fluminis</name>
    <dbReference type="NCBI Taxonomy" id="511487"/>
    <lineage>
        <taxon>Bacteria</taxon>
        <taxon>Bacillati</taxon>
        <taxon>Bacillota</taxon>
        <taxon>Bacilli</taxon>
        <taxon>Bacillales</taxon>
        <taxon>Paenibacillaceae</taxon>
        <taxon>Brevibacillus</taxon>
    </lineage>
</organism>
<proteinExistence type="predicted"/>
<reference evidence="2 3" key="1">
    <citation type="submission" date="2018-10" db="EMBL/GenBank/DDBJ databases">
        <title>Phylogenomics of Brevibacillus.</title>
        <authorList>
            <person name="Dunlap C."/>
        </authorList>
    </citation>
    <scope>NUCLEOTIDE SEQUENCE [LARGE SCALE GENOMIC DNA]</scope>
    <source>
        <strain evidence="2 3">JCM 15716</strain>
    </source>
</reference>
<feature type="domain" description="Ribosomal protein eL8/eL30/eS12/Gadd45" evidence="1">
    <location>
        <begin position="5"/>
        <end position="91"/>
    </location>
</feature>
<dbReference type="OrthoDB" id="9794863at2"/>
<accession>A0A3M8DUR9</accession>
<dbReference type="Gene3D" id="3.30.1330.30">
    <property type="match status" value="1"/>
</dbReference>
<dbReference type="SUPFAM" id="SSF55315">
    <property type="entry name" value="L30e-like"/>
    <property type="match status" value="1"/>
</dbReference>
<evidence type="ECO:0000313" key="2">
    <source>
        <dbReference type="EMBL" id="RNB91836.1"/>
    </source>
</evidence>
<dbReference type="Proteomes" id="UP000271031">
    <property type="component" value="Unassembled WGS sequence"/>
</dbReference>
<sequence>MNPKLTQILGLAMRARKVTTGEELVVRAIQSKQARLVLLSTDASANTVKKITDKCQYYSIPCYQPLNRQELGHAIGKEARVTLAVTDVHFAQSIQRLLTPIS</sequence>
<dbReference type="NCBIfam" id="NF005825">
    <property type="entry name" value="PRK07714.1"/>
    <property type="match status" value="1"/>
</dbReference>
<name>A0A3M8DUR9_9BACL</name>
<dbReference type="InterPro" id="IPR004038">
    <property type="entry name" value="Ribosomal_eL8/eL30/eS12/Gad45"/>
</dbReference>
<keyword evidence="3" id="KW-1185">Reference proteome</keyword>
<dbReference type="Pfam" id="PF01248">
    <property type="entry name" value="Ribosomal_L7Ae"/>
    <property type="match status" value="1"/>
</dbReference>
<dbReference type="AlphaFoldDB" id="A0A3M8DUR9"/>
<protein>
    <submittedName>
        <fullName evidence="2">YlxQ family RNA-binding protein</fullName>
    </submittedName>
</protein>
<evidence type="ECO:0000313" key="3">
    <source>
        <dbReference type="Proteomes" id="UP000271031"/>
    </source>
</evidence>
<evidence type="ECO:0000259" key="1">
    <source>
        <dbReference type="Pfam" id="PF01248"/>
    </source>
</evidence>
<dbReference type="InterPro" id="IPR029064">
    <property type="entry name" value="Ribosomal_eL30-like_sf"/>
</dbReference>